<evidence type="ECO:0000313" key="2">
    <source>
        <dbReference type="EMBL" id="KAJ1193764.1"/>
    </source>
</evidence>
<evidence type="ECO:0000256" key="1">
    <source>
        <dbReference type="SAM" id="MobiDB-lite"/>
    </source>
</evidence>
<protein>
    <submittedName>
        <fullName evidence="2">Uncharacterized protein</fullName>
    </submittedName>
</protein>
<gene>
    <name evidence="2" type="ORF">NDU88_003060</name>
</gene>
<comment type="caution">
    <text evidence="2">The sequence shown here is derived from an EMBL/GenBank/DDBJ whole genome shotgun (WGS) entry which is preliminary data.</text>
</comment>
<name>A0AAV7V0M3_PLEWA</name>
<feature type="region of interest" description="Disordered" evidence="1">
    <location>
        <begin position="207"/>
        <end position="228"/>
    </location>
</feature>
<reference evidence="2" key="1">
    <citation type="journal article" date="2022" name="bioRxiv">
        <title>Sequencing and chromosome-scale assembly of the giantPleurodeles waltlgenome.</title>
        <authorList>
            <person name="Brown T."/>
            <person name="Elewa A."/>
            <person name="Iarovenko S."/>
            <person name="Subramanian E."/>
            <person name="Araus A.J."/>
            <person name="Petzold A."/>
            <person name="Susuki M."/>
            <person name="Suzuki K.-i.T."/>
            <person name="Hayashi T."/>
            <person name="Toyoda A."/>
            <person name="Oliveira C."/>
            <person name="Osipova E."/>
            <person name="Leigh N.D."/>
            <person name="Simon A."/>
            <person name="Yun M.H."/>
        </authorList>
    </citation>
    <scope>NUCLEOTIDE SEQUENCE</scope>
    <source>
        <strain evidence="2">20211129_DDA</strain>
        <tissue evidence="2">Liver</tissue>
    </source>
</reference>
<keyword evidence="3" id="KW-1185">Reference proteome</keyword>
<dbReference type="Proteomes" id="UP001066276">
    <property type="component" value="Chromosome 2_2"/>
</dbReference>
<evidence type="ECO:0000313" key="3">
    <source>
        <dbReference type="Proteomes" id="UP001066276"/>
    </source>
</evidence>
<dbReference type="AlphaFoldDB" id="A0AAV7V0M3"/>
<accession>A0AAV7V0M3</accession>
<organism evidence="2 3">
    <name type="scientific">Pleurodeles waltl</name>
    <name type="common">Iberian ribbed newt</name>
    <dbReference type="NCBI Taxonomy" id="8319"/>
    <lineage>
        <taxon>Eukaryota</taxon>
        <taxon>Metazoa</taxon>
        <taxon>Chordata</taxon>
        <taxon>Craniata</taxon>
        <taxon>Vertebrata</taxon>
        <taxon>Euteleostomi</taxon>
        <taxon>Amphibia</taxon>
        <taxon>Batrachia</taxon>
        <taxon>Caudata</taxon>
        <taxon>Salamandroidea</taxon>
        <taxon>Salamandridae</taxon>
        <taxon>Pleurodelinae</taxon>
        <taxon>Pleurodeles</taxon>
    </lineage>
</organism>
<sequence length="240" mass="26478">MLLTPCPCCLTPSNQCFPKVLVSFPSLPHSSSPPTYRFPAPFPARASVPGVATTLLLKRGGSSVGSPGPAVFGYSLGFLRSRLPRRHTRPDGGFHDTLLRVLSIRPVFRFHQLRVVPASAHDLLSGKRRNLSFNPRQFPRWRQPTNESAGLSISLQVKRGSVSTSKRIVWVGSEQPIPGTQFSFCLCHLLGQVPLPTSDQCQLMMRRRRRTDDDEQKGGDVLPHGSGPQRQVVPVLAWLG</sequence>
<dbReference type="EMBL" id="JANPWB010000004">
    <property type="protein sequence ID" value="KAJ1193764.1"/>
    <property type="molecule type" value="Genomic_DNA"/>
</dbReference>
<proteinExistence type="predicted"/>